<dbReference type="Proteomes" id="UP000887580">
    <property type="component" value="Unplaced"/>
</dbReference>
<accession>A0AC35FVR2</accession>
<evidence type="ECO:0000313" key="1">
    <source>
        <dbReference type="Proteomes" id="UP000887580"/>
    </source>
</evidence>
<dbReference type="WBParaSite" id="PS1159_v2.g21387.t1">
    <property type="protein sequence ID" value="PS1159_v2.g21387.t1"/>
    <property type="gene ID" value="PS1159_v2.g21387"/>
</dbReference>
<evidence type="ECO:0000313" key="2">
    <source>
        <dbReference type="WBParaSite" id="PS1159_v2.g21387.t1"/>
    </source>
</evidence>
<protein>
    <submittedName>
        <fullName evidence="2">Potassium channel domain-containing protein</fullName>
    </submittedName>
</protein>
<sequence length="458" mass="51213">MDTNEFSDEDFINALKFSLTLNLSKIFIGFMSFVISAIIFQISDDLLAKKSFSEILLFSFTTVTTIGLGTLVPTSEAGMIFCIFYICFGVPIILSMLNGFGEMLAELFWIFVSAAQGKMEILNEKQIPITITMFLMIGYSVVGALICICFITITTIGFGDISPDPQTILESIIFINYISFGIVIFSAFMNSLTAFFNHFYNNEKSIKNAKVKFGNKKFTVVELVEIVRAELNGTERQLENVLKNLDKLIDADKTQSKNHALNEINQWIHTTQIAPRILMTKTTKSPPRTHAPSTLQTIYSDPIKSTPPPSSSSFPPIASTPVQQQQISYPCFLDEYQPSKPNSYFEFIKNIGCYPQFGEETNDFKLENMAKMRYTFGFGLGKNGQGMRSALKIEKKGEEAGKIIREIVSSLLGISDLKCHFLSSLGIKIIRSNLAGKCLGNLQLFAGKFYSTVFFLKT</sequence>
<organism evidence="1 2">
    <name type="scientific">Panagrolaimus sp. PS1159</name>
    <dbReference type="NCBI Taxonomy" id="55785"/>
    <lineage>
        <taxon>Eukaryota</taxon>
        <taxon>Metazoa</taxon>
        <taxon>Ecdysozoa</taxon>
        <taxon>Nematoda</taxon>
        <taxon>Chromadorea</taxon>
        <taxon>Rhabditida</taxon>
        <taxon>Tylenchina</taxon>
        <taxon>Panagrolaimomorpha</taxon>
        <taxon>Panagrolaimoidea</taxon>
        <taxon>Panagrolaimidae</taxon>
        <taxon>Panagrolaimus</taxon>
    </lineage>
</organism>
<name>A0AC35FVR2_9BILA</name>
<reference evidence="2" key="1">
    <citation type="submission" date="2022-11" db="UniProtKB">
        <authorList>
            <consortium name="WormBaseParasite"/>
        </authorList>
    </citation>
    <scope>IDENTIFICATION</scope>
</reference>
<proteinExistence type="predicted"/>